<dbReference type="PANTHER" id="PTHR45950">
    <property type="entry name" value="HOMEOBOX-LEUCINE ZIPPER PROTEIN ATHB-14"/>
    <property type="match status" value="1"/>
</dbReference>
<name>A0A1D6KG83_MAIZE</name>
<dbReference type="EMBL" id="CM007647">
    <property type="protein sequence ID" value="ONM02090.1"/>
    <property type="molecule type" value="Genomic_DNA"/>
</dbReference>
<feature type="domain" description="MEKHLA" evidence="2">
    <location>
        <begin position="43"/>
        <end position="186"/>
    </location>
</feature>
<proteinExistence type="predicted"/>
<dbReference type="AlphaFoldDB" id="A0A1D6KG83"/>
<gene>
    <name evidence="3" type="ORF">ZEAMMB73_Zm00001d031061</name>
</gene>
<dbReference type="PANTHER" id="PTHR45950:SF3">
    <property type="entry name" value="HOMEOBOX-LEUCINE ZIPPER PROTEIN HOX33"/>
    <property type="match status" value="1"/>
</dbReference>
<evidence type="ECO:0000256" key="1">
    <source>
        <dbReference type="ARBA" id="ARBA00023242"/>
    </source>
</evidence>
<accession>A0A1D6KG83</accession>
<organism evidence="3">
    <name type="scientific">Zea mays</name>
    <name type="common">Maize</name>
    <dbReference type="NCBI Taxonomy" id="4577"/>
    <lineage>
        <taxon>Eukaryota</taxon>
        <taxon>Viridiplantae</taxon>
        <taxon>Streptophyta</taxon>
        <taxon>Embryophyta</taxon>
        <taxon>Tracheophyta</taxon>
        <taxon>Spermatophyta</taxon>
        <taxon>Magnoliopsida</taxon>
        <taxon>Liliopsida</taxon>
        <taxon>Poales</taxon>
        <taxon>Poaceae</taxon>
        <taxon>PACMAD clade</taxon>
        <taxon>Panicoideae</taxon>
        <taxon>Andropogonodae</taxon>
        <taxon>Andropogoneae</taxon>
        <taxon>Tripsacinae</taxon>
        <taxon>Zea</taxon>
    </lineage>
</organism>
<dbReference type="GO" id="GO:0003700">
    <property type="term" value="F:DNA-binding transcription factor activity"/>
    <property type="evidence" value="ECO:0007669"/>
    <property type="project" value="InterPro"/>
</dbReference>
<keyword evidence="1" id="KW-0539">Nucleus</keyword>
<keyword evidence="3" id="KW-0238">DNA-binding</keyword>
<reference evidence="3" key="1">
    <citation type="submission" date="2015-12" db="EMBL/GenBank/DDBJ databases">
        <title>Update maize B73 reference genome by single molecule sequencing technologies.</title>
        <authorList>
            <consortium name="Maize Genome Sequencing Project"/>
            <person name="Ware D."/>
        </authorList>
    </citation>
    <scope>NUCLEOTIDE SEQUENCE [LARGE SCALE GENOMIC DNA]</scope>
    <source>
        <tissue evidence="3">Seedling</tissue>
    </source>
</reference>
<dbReference type="Pfam" id="PF08670">
    <property type="entry name" value="MEKHLA"/>
    <property type="match status" value="1"/>
</dbReference>
<keyword evidence="3" id="KW-0371">Homeobox</keyword>
<dbReference type="GO" id="GO:0003677">
    <property type="term" value="F:DNA binding"/>
    <property type="evidence" value="ECO:0007669"/>
    <property type="project" value="UniProtKB-KW"/>
</dbReference>
<dbReference type="InterPro" id="IPR044830">
    <property type="entry name" value="HD-Zip_III"/>
</dbReference>
<sequence length="187" mass="20271">MARQYVRAVMAIVQRVAMAISPSRLGPHVELKHPPGSPEALALASWIGRSYRAHTGTEIRWSDTEDAAGSPLTLFWKHSDAIICCSLKQPAFTLKFANSAGFDILETTVANVQDLQLEAVLDDGGQKALVAQLPKIMLQGLAYLPGGVCRSSMGRQASYEQAVAWKVVGDDGAPQCLALMFVNWTFI</sequence>
<dbReference type="InterPro" id="IPR013978">
    <property type="entry name" value="MEKHLA"/>
</dbReference>
<evidence type="ECO:0000313" key="3">
    <source>
        <dbReference type="EMBL" id="ONM02090.1"/>
    </source>
</evidence>
<evidence type="ECO:0000259" key="2">
    <source>
        <dbReference type="Pfam" id="PF08670"/>
    </source>
</evidence>
<protein>
    <submittedName>
        <fullName evidence="3">Homeobox-leucine zipper protein ATHB-14</fullName>
    </submittedName>
</protein>